<comment type="catalytic activity">
    <reaction evidence="5">
        <text>dTDP-beta-L-rhamnose + NADP(+) = dTDP-4-dehydro-beta-L-rhamnose + NADPH + H(+)</text>
        <dbReference type="Rhea" id="RHEA:21796"/>
        <dbReference type="ChEBI" id="CHEBI:15378"/>
        <dbReference type="ChEBI" id="CHEBI:57510"/>
        <dbReference type="ChEBI" id="CHEBI:57783"/>
        <dbReference type="ChEBI" id="CHEBI:58349"/>
        <dbReference type="ChEBI" id="CHEBI:62830"/>
        <dbReference type="EC" id="1.1.1.133"/>
    </reaction>
</comment>
<comment type="pathway">
    <text evidence="1 6">Carbohydrate biosynthesis; dTDP-L-rhamnose biosynthesis.</text>
</comment>
<dbReference type="SUPFAM" id="SSF51735">
    <property type="entry name" value="NAD(P)-binding Rossmann-fold domains"/>
    <property type="match status" value="1"/>
</dbReference>
<reference evidence="8" key="1">
    <citation type="submission" date="2019-01" db="EMBL/GenBank/DDBJ databases">
        <authorList>
            <consortium name="Genoscope - CEA"/>
            <person name="William W."/>
        </authorList>
    </citation>
    <scope>NUCLEOTIDE SEQUENCE</scope>
    <source>
        <strain evidence="8">CR-1</strain>
    </source>
</reference>
<dbReference type="Gene3D" id="3.40.50.720">
    <property type="entry name" value="NAD(P)-binding Rossmann-like Domain"/>
    <property type="match status" value="1"/>
</dbReference>
<evidence type="ECO:0000259" key="7">
    <source>
        <dbReference type="Pfam" id="PF04321"/>
    </source>
</evidence>
<organism evidence="8">
    <name type="scientific">uncultured Desulfobacteraceae bacterium</name>
    <dbReference type="NCBI Taxonomy" id="218296"/>
    <lineage>
        <taxon>Bacteria</taxon>
        <taxon>Pseudomonadati</taxon>
        <taxon>Thermodesulfobacteriota</taxon>
        <taxon>Desulfobacteria</taxon>
        <taxon>Desulfobacterales</taxon>
        <taxon>Desulfobacteraceae</taxon>
        <taxon>environmental samples</taxon>
    </lineage>
</organism>
<dbReference type="UniPathway" id="UPA00124"/>
<comment type="function">
    <text evidence="6">Catalyzes the reduction of dTDP-6-deoxy-L-lyxo-4-hexulose to yield dTDP-L-rhamnose.</text>
</comment>
<evidence type="ECO:0000313" key="8">
    <source>
        <dbReference type="EMBL" id="VEN74467.1"/>
    </source>
</evidence>
<gene>
    <name evidence="8" type="ORF">EPICR_40046</name>
</gene>
<dbReference type="InterPro" id="IPR036291">
    <property type="entry name" value="NAD(P)-bd_dom_sf"/>
</dbReference>
<proteinExistence type="inferred from homology"/>
<comment type="similarity">
    <text evidence="2 6">Belongs to the dTDP-4-dehydrorhamnose reductase family.</text>
</comment>
<keyword evidence="6" id="KW-0521">NADP</keyword>
<evidence type="ECO:0000256" key="3">
    <source>
        <dbReference type="ARBA" id="ARBA00012929"/>
    </source>
</evidence>
<evidence type="ECO:0000256" key="5">
    <source>
        <dbReference type="ARBA" id="ARBA00048200"/>
    </source>
</evidence>
<evidence type="ECO:0000256" key="2">
    <source>
        <dbReference type="ARBA" id="ARBA00010944"/>
    </source>
</evidence>
<dbReference type="GO" id="GO:0019305">
    <property type="term" value="P:dTDP-rhamnose biosynthetic process"/>
    <property type="evidence" value="ECO:0007669"/>
    <property type="project" value="UniProtKB-UniPathway"/>
</dbReference>
<feature type="domain" description="RmlD-like substrate binding" evidence="7">
    <location>
        <begin position="1"/>
        <end position="275"/>
    </location>
</feature>
<accession>A0A484HI87</accession>
<dbReference type="InterPro" id="IPR005913">
    <property type="entry name" value="dTDP_dehydrorham_reduct"/>
</dbReference>
<evidence type="ECO:0000256" key="1">
    <source>
        <dbReference type="ARBA" id="ARBA00004781"/>
    </source>
</evidence>
<evidence type="ECO:0000256" key="4">
    <source>
        <dbReference type="ARBA" id="ARBA00017099"/>
    </source>
</evidence>
<dbReference type="InterPro" id="IPR029903">
    <property type="entry name" value="RmlD-like-bd"/>
</dbReference>
<evidence type="ECO:0000256" key="6">
    <source>
        <dbReference type="RuleBase" id="RU364082"/>
    </source>
</evidence>
<dbReference type="Pfam" id="PF04321">
    <property type="entry name" value="RmlD_sub_bind"/>
    <property type="match status" value="1"/>
</dbReference>
<dbReference type="GO" id="GO:0008831">
    <property type="term" value="F:dTDP-4-dehydrorhamnose reductase activity"/>
    <property type="evidence" value="ECO:0007669"/>
    <property type="project" value="UniProtKB-EC"/>
</dbReference>
<keyword evidence="6 8" id="KW-0560">Oxidoreductase</keyword>
<dbReference type="PANTHER" id="PTHR10491:SF4">
    <property type="entry name" value="METHIONINE ADENOSYLTRANSFERASE 2 SUBUNIT BETA"/>
    <property type="match status" value="1"/>
</dbReference>
<name>A0A484HI87_9BACT</name>
<dbReference type="CDD" id="cd05254">
    <property type="entry name" value="dTDP_HR_like_SDR_e"/>
    <property type="match status" value="1"/>
</dbReference>
<protein>
    <recommendedName>
        <fullName evidence="4 6">dTDP-4-dehydrorhamnose reductase</fullName>
        <ecNumber evidence="3 6">1.1.1.133</ecNumber>
    </recommendedName>
</protein>
<dbReference type="EMBL" id="CAACVI010000034">
    <property type="protein sequence ID" value="VEN74467.1"/>
    <property type="molecule type" value="Genomic_DNA"/>
</dbReference>
<dbReference type="GO" id="GO:0005829">
    <property type="term" value="C:cytosol"/>
    <property type="evidence" value="ECO:0007669"/>
    <property type="project" value="TreeGrafter"/>
</dbReference>
<dbReference type="EC" id="1.1.1.133" evidence="3 6"/>
<sequence>MRVLILGGSGMLGHELWRYLSSRHTHIYATLRKKKDEYHTDLFAVSNVIDSIDAVDFNSIKNILDRIQPEFVLNCVGITKRKEHDSSMIEIIKLNSLLPHELALWGEKNKAGIIHFSTDCVFDGIDGQYADDSPPNAEDLYGRTKGLGEVSGKYALTLRSSFIGHELEHGTELLEWFLSQTGRINGFAKAIYTGFTTMELNRIVEKIITERPRCSGIYNVSSEPITKYDLLSLIKEKLNLDIEIVPDYRFACDRSLDSTRFRQTFNYTPPAWEAMIEELA</sequence>
<dbReference type="PANTHER" id="PTHR10491">
    <property type="entry name" value="DTDP-4-DEHYDRORHAMNOSE REDUCTASE"/>
    <property type="match status" value="1"/>
</dbReference>
<dbReference type="AlphaFoldDB" id="A0A484HI87"/>